<name>A0A1Z5JMP4_FISSO</name>
<gene>
    <name evidence="2" type="ORF">FisN_8Hu410</name>
</gene>
<feature type="chain" id="PRO_5012735278" evidence="1">
    <location>
        <begin position="22"/>
        <end position="143"/>
    </location>
</feature>
<evidence type="ECO:0000313" key="3">
    <source>
        <dbReference type="Proteomes" id="UP000198406"/>
    </source>
</evidence>
<evidence type="ECO:0000313" key="2">
    <source>
        <dbReference type="EMBL" id="GAX15293.1"/>
    </source>
</evidence>
<accession>A0A1Z5JMP4</accession>
<reference evidence="2 3" key="1">
    <citation type="journal article" date="2015" name="Plant Cell">
        <title>Oil accumulation by the oleaginous diatom Fistulifera solaris as revealed by the genome and transcriptome.</title>
        <authorList>
            <person name="Tanaka T."/>
            <person name="Maeda Y."/>
            <person name="Veluchamy A."/>
            <person name="Tanaka M."/>
            <person name="Abida H."/>
            <person name="Marechal E."/>
            <person name="Bowler C."/>
            <person name="Muto M."/>
            <person name="Sunaga Y."/>
            <person name="Tanaka M."/>
            <person name="Yoshino T."/>
            <person name="Taniguchi T."/>
            <person name="Fukuda Y."/>
            <person name="Nemoto M."/>
            <person name="Matsumoto M."/>
            <person name="Wong P.S."/>
            <person name="Aburatani S."/>
            <person name="Fujibuchi W."/>
        </authorList>
    </citation>
    <scope>NUCLEOTIDE SEQUENCE [LARGE SCALE GENOMIC DNA]</scope>
    <source>
        <strain evidence="2 3">JPCC DA0580</strain>
    </source>
</reference>
<proteinExistence type="predicted"/>
<dbReference type="Proteomes" id="UP000198406">
    <property type="component" value="Unassembled WGS sequence"/>
</dbReference>
<keyword evidence="3" id="KW-1185">Reference proteome</keyword>
<feature type="signal peptide" evidence="1">
    <location>
        <begin position="1"/>
        <end position="21"/>
    </location>
</feature>
<comment type="caution">
    <text evidence="2">The sequence shown here is derived from an EMBL/GenBank/DDBJ whole genome shotgun (WGS) entry which is preliminary data.</text>
</comment>
<evidence type="ECO:0000256" key="1">
    <source>
        <dbReference type="SAM" id="SignalP"/>
    </source>
</evidence>
<dbReference type="AlphaFoldDB" id="A0A1Z5JMP4"/>
<keyword evidence="1" id="KW-0732">Signal</keyword>
<dbReference type="EMBL" id="BDSP01000091">
    <property type="protein sequence ID" value="GAX15293.1"/>
    <property type="molecule type" value="Genomic_DNA"/>
</dbReference>
<organism evidence="2 3">
    <name type="scientific">Fistulifera solaris</name>
    <name type="common">Oleaginous diatom</name>
    <dbReference type="NCBI Taxonomy" id="1519565"/>
    <lineage>
        <taxon>Eukaryota</taxon>
        <taxon>Sar</taxon>
        <taxon>Stramenopiles</taxon>
        <taxon>Ochrophyta</taxon>
        <taxon>Bacillariophyta</taxon>
        <taxon>Bacillariophyceae</taxon>
        <taxon>Bacillariophycidae</taxon>
        <taxon>Naviculales</taxon>
        <taxon>Naviculaceae</taxon>
        <taxon>Fistulifera</taxon>
    </lineage>
</organism>
<dbReference type="InParanoid" id="A0A1Z5JMP4"/>
<protein>
    <submittedName>
        <fullName evidence="2">Uncharacterized protein</fullName>
    </submittedName>
</protein>
<sequence length="143" mass="15909">MKTFTCQLLLVITGVVQQCLAASNHLRGAVSCPCFSLHMMIDHFQTSNHKLGSCTITQEHEYHRRVVAHSNTSEDNLQVYFFDVTPKHCGFQYSKDLNKSPKLTETEGHVDMSVAEFAACEAVFEAFIISSVCPNPPTSVEVV</sequence>